<accession>A0A4Z1GLF9</accession>
<reference evidence="2 3" key="1">
    <citation type="submission" date="2017-12" db="EMBL/GenBank/DDBJ databases">
        <title>Comparative genomics of Botrytis spp.</title>
        <authorList>
            <person name="Valero-Jimenez C.A."/>
            <person name="Tapia P."/>
            <person name="Veloso J."/>
            <person name="Silva-Moreno E."/>
            <person name="Staats M."/>
            <person name="Valdes J.H."/>
            <person name="Van Kan J.A.L."/>
        </authorList>
    </citation>
    <scope>NUCLEOTIDE SEQUENCE [LARGE SCALE GENOMIC DNA]</scope>
    <source>
        <strain evidence="2 3">Bh0001</strain>
    </source>
</reference>
<sequence>MNLPPLFTLLNHPKPNLPPHSLPNSTTAQSAFPSAATPESPTVSTPSKPTAQSMPLPTIHLLIAPTVASIAAVPYPQSSNIFKASTLFATTAHPKLLAAAGTSYSHITIKIGNNFVEDETSSAVDTEFGRVYFGRRPRNTRGESGEDVRKRIERWKLRVESAQRIRKNTYWNTMG</sequence>
<evidence type="ECO:0000313" key="3">
    <source>
        <dbReference type="Proteomes" id="UP000297814"/>
    </source>
</evidence>
<proteinExistence type="predicted"/>
<dbReference type="EMBL" id="PQXK01000096">
    <property type="protein sequence ID" value="TGO37495.1"/>
    <property type="molecule type" value="Genomic_DNA"/>
</dbReference>
<protein>
    <submittedName>
        <fullName evidence="2">Uncharacterized protein</fullName>
    </submittedName>
</protein>
<organism evidence="2 3">
    <name type="scientific">Botrytis hyacinthi</name>
    <dbReference type="NCBI Taxonomy" id="278943"/>
    <lineage>
        <taxon>Eukaryota</taxon>
        <taxon>Fungi</taxon>
        <taxon>Dikarya</taxon>
        <taxon>Ascomycota</taxon>
        <taxon>Pezizomycotina</taxon>
        <taxon>Leotiomycetes</taxon>
        <taxon>Helotiales</taxon>
        <taxon>Sclerotiniaceae</taxon>
        <taxon>Botrytis</taxon>
    </lineage>
</organism>
<feature type="region of interest" description="Disordered" evidence="1">
    <location>
        <begin position="12"/>
        <end position="51"/>
    </location>
</feature>
<dbReference type="AlphaFoldDB" id="A0A4Z1GLF9"/>
<name>A0A4Z1GLF9_9HELO</name>
<feature type="compositionally biased region" description="Polar residues" evidence="1">
    <location>
        <begin position="26"/>
        <end position="51"/>
    </location>
</feature>
<evidence type="ECO:0000313" key="2">
    <source>
        <dbReference type="EMBL" id="TGO37495.1"/>
    </source>
</evidence>
<gene>
    <name evidence="2" type="ORF">BHYA_0096g00340</name>
</gene>
<dbReference type="Proteomes" id="UP000297814">
    <property type="component" value="Unassembled WGS sequence"/>
</dbReference>
<keyword evidence="3" id="KW-1185">Reference proteome</keyword>
<evidence type="ECO:0000256" key="1">
    <source>
        <dbReference type="SAM" id="MobiDB-lite"/>
    </source>
</evidence>
<comment type="caution">
    <text evidence="2">The sequence shown here is derived from an EMBL/GenBank/DDBJ whole genome shotgun (WGS) entry which is preliminary data.</text>
</comment>